<dbReference type="InterPro" id="IPR051401">
    <property type="entry name" value="GtrA_CellWall_Glycosyl"/>
</dbReference>
<dbReference type="Proteomes" id="UP000321523">
    <property type="component" value="Unassembled WGS sequence"/>
</dbReference>
<dbReference type="OrthoDB" id="7360864at2"/>
<name>A0A512DSL5_9PROT</name>
<feature type="transmembrane region" description="Helical" evidence="6">
    <location>
        <begin position="37"/>
        <end position="57"/>
    </location>
</feature>
<evidence type="ECO:0000256" key="3">
    <source>
        <dbReference type="ARBA" id="ARBA00022692"/>
    </source>
</evidence>
<evidence type="ECO:0000256" key="2">
    <source>
        <dbReference type="ARBA" id="ARBA00009399"/>
    </source>
</evidence>
<dbReference type="InterPro" id="IPR007267">
    <property type="entry name" value="GtrA_DPMS_TM"/>
</dbReference>
<organism evidence="8 9">
    <name type="scientific">Skermanella aerolata</name>
    <dbReference type="NCBI Taxonomy" id="393310"/>
    <lineage>
        <taxon>Bacteria</taxon>
        <taxon>Pseudomonadati</taxon>
        <taxon>Pseudomonadota</taxon>
        <taxon>Alphaproteobacteria</taxon>
        <taxon>Rhodospirillales</taxon>
        <taxon>Azospirillaceae</taxon>
        <taxon>Skermanella</taxon>
    </lineage>
</organism>
<dbReference type="RefSeq" id="WP_044427819.1">
    <property type="nucleotide sequence ID" value="NZ_BJYZ01000016.1"/>
</dbReference>
<evidence type="ECO:0000256" key="5">
    <source>
        <dbReference type="ARBA" id="ARBA00023136"/>
    </source>
</evidence>
<feature type="domain" description="GtrA/DPMS transmembrane" evidence="7">
    <location>
        <begin position="12"/>
        <end position="131"/>
    </location>
</feature>
<dbReference type="GO" id="GO:0000271">
    <property type="term" value="P:polysaccharide biosynthetic process"/>
    <property type="evidence" value="ECO:0007669"/>
    <property type="project" value="InterPro"/>
</dbReference>
<keyword evidence="5 6" id="KW-0472">Membrane</keyword>
<evidence type="ECO:0000313" key="9">
    <source>
        <dbReference type="Proteomes" id="UP000321523"/>
    </source>
</evidence>
<feature type="transmembrane region" description="Helical" evidence="6">
    <location>
        <begin position="12"/>
        <end position="31"/>
    </location>
</feature>
<dbReference type="PANTHER" id="PTHR38459">
    <property type="entry name" value="PROPHAGE BACTOPRENOL-LINKED GLUCOSE TRANSLOCASE HOMOLOG"/>
    <property type="match status" value="1"/>
</dbReference>
<evidence type="ECO:0000259" key="7">
    <source>
        <dbReference type="Pfam" id="PF04138"/>
    </source>
</evidence>
<keyword evidence="3 6" id="KW-0812">Transmembrane</keyword>
<dbReference type="AlphaFoldDB" id="A0A512DSL5"/>
<evidence type="ECO:0000256" key="6">
    <source>
        <dbReference type="SAM" id="Phobius"/>
    </source>
</evidence>
<dbReference type="Pfam" id="PF04138">
    <property type="entry name" value="GtrA_DPMS_TM"/>
    <property type="match status" value="1"/>
</dbReference>
<dbReference type="GO" id="GO:0005886">
    <property type="term" value="C:plasma membrane"/>
    <property type="evidence" value="ECO:0007669"/>
    <property type="project" value="TreeGrafter"/>
</dbReference>
<feature type="transmembrane region" description="Helical" evidence="6">
    <location>
        <begin position="78"/>
        <end position="98"/>
    </location>
</feature>
<gene>
    <name evidence="8" type="ORF">SAE02_36200</name>
</gene>
<evidence type="ECO:0000256" key="1">
    <source>
        <dbReference type="ARBA" id="ARBA00004141"/>
    </source>
</evidence>
<reference evidence="8 9" key="1">
    <citation type="submission" date="2019-07" db="EMBL/GenBank/DDBJ databases">
        <title>Whole genome shotgun sequence of Skermanella aerolata NBRC 106429.</title>
        <authorList>
            <person name="Hosoyama A."/>
            <person name="Uohara A."/>
            <person name="Ohji S."/>
            <person name="Ichikawa N."/>
        </authorList>
    </citation>
    <scope>NUCLEOTIDE SEQUENCE [LARGE SCALE GENOMIC DNA]</scope>
    <source>
        <strain evidence="8 9">NBRC 106429</strain>
    </source>
</reference>
<comment type="caution">
    <text evidence="8">The sequence shown here is derived from an EMBL/GenBank/DDBJ whole genome shotgun (WGS) entry which is preliminary data.</text>
</comment>
<keyword evidence="4 6" id="KW-1133">Transmembrane helix</keyword>
<evidence type="ECO:0000256" key="4">
    <source>
        <dbReference type="ARBA" id="ARBA00022989"/>
    </source>
</evidence>
<proteinExistence type="inferred from homology"/>
<keyword evidence="9" id="KW-1185">Reference proteome</keyword>
<sequence>MIRRVFSAELIKFGMVGVIGLGVDIAVLYLCLDISGLGLYASRVVSYLAAASTTWALNRAFTFSGNHAGKIHHQWARFVAVNAFGGAVNYAVYAALIASGDPFTAHPALAVAAGSLAGLFFNFTASKKLVFRRA</sequence>
<protein>
    <recommendedName>
        <fullName evidence="7">GtrA/DPMS transmembrane domain-containing protein</fullName>
    </recommendedName>
</protein>
<comment type="similarity">
    <text evidence="2">Belongs to the GtrA family.</text>
</comment>
<dbReference type="EMBL" id="BJYZ01000016">
    <property type="protein sequence ID" value="GEO39472.1"/>
    <property type="molecule type" value="Genomic_DNA"/>
</dbReference>
<dbReference type="PANTHER" id="PTHR38459:SF1">
    <property type="entry name" value="PROPHAGE BACTOPRENOL-LINKED GLUCOSE TRANSLOCASE HOMOLOG"/>
    <property type="match status" value="1"/>
</dbReference>
<accession>A0A512DSL5</accession>
<comment type="subcellular location">
    <subcellularLocation>
        <location evidence="1">Membrane</location>
        <topology evidence="1">Multi-pass membrane protein</topology>
    </subcellularLocation>
</comment>
<feature type="transmembrane region" description="Helical" evidence="6">
    <location>
        <begin position="104"/>
        <end position="125"/>
    </location>
</feature>
<evidence type="ECO:0000313" key="8">
    <source>
        <dbReference type="EMBL" id="GEO39472.1"/>
    </source>
</evidence>